<organism evidence="1 2">
    <name type="scientific">Microbacterium testaceum</name>
    <name type="common">Aureobacterium testaceum</name>
    <name type="synonym">Brevibacterium testaceum</name>
    <dbReference type="NCBI Taxonomy" id="2033"/>
    <lineage>
        <taxon>Bacteria</taxon>
        <taxon>Bacillati</taxon>
        <taxon>Actinomycetota</taxon>
        <taxon>Actinomycetes</taxon>
        <taxon>Micrococcales</taxon>
        <taxon>Microbacteriaceae</taxon>
        <taxon>Microbacterium</taxon>
    </lineage>
</organism>
<sequence length="274" mass="29752">MAVDYDALARAHMAKQVTDAAKIQAAMVRLWDETIDPADLTRSFALFRERALPLIESGRSISKGEAQRYFEAIHGVSGLSGDLADVYEKGWSPRYARSSLSYVAGNPLARAEAIRRAGGDPTAELLKAREAVLGSAKRHVLNAGRERVIGLTKTTGYGRWARVSDGAPCAFCLMLVGRGPVYTIDTASFRSHDRCGCSARPVLATESGWSEQARQARALYREGNGLVGLRQILAERDAEEPTPAPVVPIRRLEPTEVDPALALILARLVRARAA</sequence>
<dbReference type="Proteomes" id="UP000319525">
    <property type="component" value="Unassembled WGS sequence"/>
</dbReference>
<dbReference type="OrthoDB" id="3194844at2"/>
<dbReference type="GeneID" id="57145563"/>
<evidence type="ECO:0000313" key="1">
    <source>
        <dbReference type="EMBL" id="GEB46935.1"/>
    </source>
</evidence>
<evidence type="ECO:0000313" key="2">
    <source>
        <dbReference type="Proteomes" id="UP000319525"/>
    </source>
</evidence>
<reference evidence="1 2" key="1">
    <citation type="submission" date="2019-06" db="EMBL/GenBank/DDBJ databases">
        <title>Whole genome shotgun sequence of Microbacterium testaceum NBRC 12675.</title>
        <authorList>
            <person name="Hosoyama A."/>
            <person name="Uohara A."/>
            <person name="Ohji S."/>
            <person name="Ichikawa N."/>
        </authorList>
    </citation>
    <scope>NUCLEOTIDE SEQUENCE [LARGE SCALE GENOMIC DNA]</scope>
    <source>
        <strain evidence="1 2">NBRC 12675</strain>
    </source>
</reference>
<accession>A0A4Y3QNU4</accession>
<dbReference type="Pfam" id="PF25310">
    <property type="entry name" value="VG15"/>
    <property type="match status" value="1"/>
</dbReference>
<proteinExistence type="predicted"/>
<evidence type="ECO:0008006" key="3">
    <source>
        <dbReference type="Google" id="ProtNLM"/>
    </source>
</evidence>
<dbReference type="RefSeq" id="WP_141378154.1">
    <property type="nucleotide sequence ID" value="NZ_BJML01000011.1"/>
</dbReference>
<comment type="caution">
    <text evidence="1">The sequence shown here is derived from an EMBL/GenBank/DDBJ whole genome shotgun (WGS) entry which is preliminary data.</text>
</comment>
<gene>
    <name evidence="1" type="ORF">MTE01_28800</name>
</gene>
<dbReference type="InterPro" id="IPR057369">
    <property type="entry name" value="VG15"/>
</dbReference>
<name>A0A4Y3QNU4_MICTE</name>
<dbReference type="AlphaFoldDB" id="A0A4Y3QNU4"/>
<dbReference type="EMBL" id="BJML01000011">
    <property type="protein sequence ID" value="GEB46935.1"/>
    <property type="molecule type" value="Genomic_DNA"/>
</dbReference>
<protein>
    <recommendedName>
        <fullName evidence="3">MuF-like minor capsid protein</fullName>
    </recommendedName>
</protein>